<evidence type="ECO:0000313" key="2">
    <source>
        <dbReference type="EMBL" id="CAK6432703.1"/>
    </source>
</evidence>
<reference evidence="2" key="1">
    <citation type="submission" date="2023-12" db="EMBL/GenBank/DDBJ databases">
        <authorList>
            <person name="Brown T."/>
        </authorList>
    </citation>
    <scope>NUCLEOTIDE SEQUENCE</scope>
</reference>
<evidence type="ECO:0000256" key="1">
    <source>
        <dbReference type="SAM" id="MobiDB-lite"/>
    </source>
</evidence>
<feature type="region of interest" description="Disordered" evidence="1">
    <location>
        <begin position="33"/>
        <end position="61"/>
    </location>
</feature>
<proteinExistence type="predicted"/>
<keyword evidence="3" id="KW-1185">Reference proteome</keyword>
<evidence type="ECO:0000313" key="3">
    <source>
        <dbReference type="Proteomes" id="UP001314169"/>
    </source>
</evidence>
<accession>A0ABN9Z4V1</accession>
<organism evidence="2 3">
    <name type="scientific">Pipistrellus nathusii</name>
    <name type="common">Nathusius' pipistrelle</name>
    <dbReference type="NCBI Taxonomy" id="59473"/>
    <lineage>
        <taxon>Eukaryota</taxon>
        <taxon>Metazoa</taxon>
        <taxon>Chordata</taxon>
        <taxon>Craniata</taxon>
        <taxon>Vertebrata</taxon>
        <taxon>Euteleostomi</taxon>
        <taxon>Mammalia</taxon>
        <taxon>Eutheria</taxon>
        <taxon>Laurasiatheria</taxon>
        <taxon>Chiroptera</taxon>
        <taxon>Yangochiroptera</taxon>
        <taxon>Vespertilionidae</taxon>
        <taxon>Pipistrellus</taxon>
    </lineage>
</organism>
<dbReference type="EMBL" id="OY882858">
    <property type="protein sequence ID" value="CAK6432703.1"/>
    <property type="molecule type" value="Genomic_DNA"/>
</dbReference>
<dbReference type="Proteomes" id="UP001314169">
    <property type="component" value="Chromosome 1"/>
</dbReference>
<sequence length="120" mass="13525">MKMELAFVSTTNQQETLDSKTGLPGFCPNHKRQLDSRQSTEAQMGLGPGGFIPSSQPMQTPLNINSRIERGMRRDFTFSGGRKEHYGIWAISGIVHPPEYVPLGISLTRWRSSKEKNRMC</sequence>
<name>A0ABN9Z4V1_PIPNA</name>
<gene>
    <name evidence="2" type="ORF">MPIPNATIZW_LOCUS1009</name>
</gene>
<protein>
    <submittedName>
        <fullName evidence="2">Uncharacterized protein</fullName>
    </submittedName>
</protein>